<dbReference type="HOGENOM" id="CLU_1826305_0_0_1"/>
<organism evidence="1">
    <name type="scientific">Rhizophagus irregularis (strain DAOM 181602 / DAOM 197198 / MUCL 43194)</name>
    <name type="common">Arbuscular mycorrhizal fungus</name>
    <name type="synonym">Glomus intraradices</name>
    <dbReference type="NCBI Taxonomy" id="747089"/>
    <lineage>
        <taxon>Eukaryota</taxon>
        <taxon>Fungi</taxon>
        <taxon>Fungi incertae sedis</taxon>
        <taxon>Mucoromycota</taxon>
        <taxon>Glomeromycotina</taxon>
        <taxon>Glomeromycetes</taxon>
        <taxon>Glomerales</taxon>
        <taxon>Glomeraceae</taxon>
        <taxon>Rhizophagus</taxon>
    </lineage>
</organism>
<gene>
    <name evidence="1" type="ORF">GLOINDRAFT_92731</name>
</gene>
<dbReference type="AlphaFoldDB" id="U9UVT6"/>
<evidence type="ECO:0000313" key="1">
    <source>
        <dbReference type="EMBL" id="ESA19711.1"/>
    </source>
</evidence>
<accession>U9UVT6</accession>
<name>U9UVT6_RHIID</name>
<sequence>MVAIARFIDDPSVRNPNQQLYRMISGTPFPGLNASKQILLKHQRAMRYELLCNARPKSTHTYFILVMISSFLLLCLSQVGPTSEIKTKRDRGRLHNNRFANVSFFTSTMSDEPELTRIILKDATRGVKSNTFTIHLLDKDI</sequence>
<proteinExistence type="predicted"/>
<protein>
    <submittedName>
        <fullName evidence="1">Uncharacterized protein</fullName>
    </submittedName>
</protein>
<reference evidence="1" key="1">
    <citation type="submission" date="2013-07" db="EMBL/GenBank/DDBJ databases">
        <title>The genome of an arbuscular mycorrhizal fungus provides insights into the evolution of the oldest plant symbiosis.</title>
        <authorList>
            <consortium name="DOE Joint Genome Institute"/>
            <person name="Tisserant E."/>
            <person name="Malbreil M."/>
            <person name="Kuo A."/>
            <person name="Kohler A."/>
            <person name="Symeonidi A."/>
            <person name="Balestrini R."/>
            <person name="Charron P."/>
            <person name="Duensing N."/>
            <person name="Frei-dit-Frey N."/>
            <person name="Gianinazzi-Pearson V."/>
            <person name="Gilbert B."/>
            <person name="Handa Y."/>
            <person name="Hijri M."/>
            <person name="Kaul R."/>
            <person name="Kawaguchi M."/>
            <person name="Krajinski F."/>
            <person name="Lammers P."/>
            <person name="Lapierre D."/>
            <person name="Masclaux F.G."/>
            <person name="Murat C."/>
            <person name="Morin E."/>
            <person name="Ndikumana S."/>
            <person name="Pagni M."/>
            <person name="Petitpierre D."/>
            <person name="Requena N."/>
            <person name="Rosikiewicz P."/>
            <person name="Riley R."/>
            <person name="Saito K."/>
            <person name="San Clemente H."/>
            <person name="Shapiro H."/>
            <person name="van Tuinen D."/>
            <person name="Becard G."/>
            <person name="Bonfante P."/>
            <person name="Paszkowski U."/>
            <person name="Shachar-Hill Y."/>
            <person name="Young J.P."/>
            <person name="Sanders I.R."/>
            <person name="Henrissat B."/>
            <person name="Rensing S.A."/>
            <person name="Grigoriev I.V."/>
            <person name="Corradi N."/>
            <person name="Roux C."/>
            <person name="Martin F."/>
        </authorList>
    </citation>
    <scope>NUCLEOTIDE SEQUENCE</scope>
    <source>
        <strain evidence="1">DAOM 197198</strain>
    </source>
</reference>
<dbReference type="EMBL" id="KI278008">
    <property type="protein sequence ID" value="ESA19711.1"/>
    <property type="molecule type" value="Genomic_DNA"/>
</dbReference>